<feature type="transmembrane region" description="Helical" evidence="1">
    <location>
        <begin position="12"/>
        <end position="28"/>
    </location>
</feature>
<evidence type="ECO:0000313" key="2">
    <source>
        <dbReference type="EMBL" id="KAB8249719.1"/>
    </source>
</evidence>
<dbReference type="EMBL" id="ML734570">
    <property type="protein sequence ID" value="KAB8249719.1"/>
    <property type="molecule type" value="Genomic_DNA"/>
</dbReference>
<name>A0A5N6H7U9_ASPFL</name>
<gene>
    <name evidence="2" type="ORF">BDV35DRAFT_344514</name>
</gene>
<dbReference type="Proteomes" id="UP000325434">
    <property type="component" value="Unassembled WGS sequence"/>
</dbReference>
<accession>A0A5N6H7U9</accession>
<keyword evidence="1" id="KW-0812">Transmembrane</keyword>
<proteinExistence type="predicted"/>
<evidence type="ECO:0000256" key="1">
    <source>
        <dbReference type="SAM" id="Phobius"/>
    </source>
</evidence>
<reference evidence="2" key="1">
    <citation type="submission" date="2019-04" db="EMBL/GenBank/DDBJ databases">
        <title>Friends and foes A comparative genomics study of 23 Aspergillus species from section Flavi.</title>
        <authorList>
            <consortium name="DOE Joint Genome Institute"/>
            <person name="Kjaerbolling I."/>
            <person name="Vesth T."/>
            <person name="Frisvad J.C."/>
            <person name="Nybo J.L."/>
            <person name="Theobald S."/>
            <person name="Kildgaard S."/>
            <person name="Isbrandt T."/>
            <person name="Kuo A."/>
            <person name="Sato A."/>
            <person name="Lyhne E.K."/>
            <person name="Kogle M.E."/>
            <person name="Wiebenga A."/>
            <person name="Kun R.S."/>
            <person name="Lubbers R.J."/>
            <person name="Makela M.R."/>
            <person name="Barry K."/>
            <person name="Chovatia M."/>
            <person name="Clum A."/>
            <person name="Daum C."/>
            <person name="Haridas S."/>
            <person name="He G."/>
            <person name="LaButti K."/>
            <person name="Lipzen A."/>
            <person name="Mondo S."/>
            <person name="Riley R."/>
            <person name="Salamov A."/>
            <person name="Simmons B.A."/>
            <person name="Magnuson J.K."/>
            <person name="Henrissat B."/>
            <person name="Mortensen U.H."/>
            <person name="Larsen T.O."/>
            <person name="Devries R.P."/>
            <person name="Grigoriev I.V."/>
            <person name="Machida M."/>
            <person name="Baker S.E."/>
            <person name="Andersen M.R."/>
        </authorList>
    </citation>
    <scope>NUCLEOTIDE SEQUENCE [LARGE SCALE GENOMIC DNA]</scope>
    <source>
        <strain evidence="2">CBS 121.62</strain>
    </source>
</reference>
<sequence length="86" mass="9754">MRTSHGNTHIWFFNLVLIGIGVVCFSFANEISSCLFSLPNPNLNTSHPKLNNHPPKTPLRLSRITLIPNNSGKPARMWSLYRHKDS</sequence>
<organism evidence="2">
    <name type="scientific">Aspergillus flavus</name>
    <dbReference type="NCBI Taxonomy" id="5059"/>
    <lineage>
        <taxon>Eukaryota</taxon>
        <taxon>Fungi</taxon>
        <taxon>Dikarya</taxon>
        <taxon>Ascomycota</taxon>
        <taxon>Pezizomycotina</taxon>
        <taxon>Eurotiomycetes</taxon>
        <taxon>Eurotiomycetidae</taxon>
        <taxon>Eurotiales</taxon>
        <taxon>Aspergillaceae</taxon>
        <taxon>Aspergillus</taxon>
        <taxon>Aspergillus subgen. Circumdati</taxon>
    </lineage>
</organism>
<keyword evidence="1" id="KW-1133">Transmembrane helix</keyword>
<dbReference type="AlphaFoldDB" id="A0A5N6H7U9"/>
<keyword evidence="1" id="KW-0472">Membrane</keyword>
<protein>
    <submittedName>
        <fullName evidence="2">Uncharacterized protein</fullName>
    </submittedName>
</protein>